<keyword evidence="1" id="KW-0175">Coiled coil</keyword>
<accession>A0ABW5X7N0</accession>
<feature type="domain" description="HTH cro/C1-type" evidence="2">
    <location>
        <begin position="7"/>
        <end position="60"/>
    </location>
</feature>
<evidence type="ECO:0000256" key="1">
    <source>
        <dbReference type="SAM" id="Coils"/>
    </source>
</evidence>
<feature type="coiled-coil region" evidence="1">
    <location>
        <begin position="82"/>
        <end position="109"/>
    </location>
</feature>
<dbReference type="Pfam" id="PF01381">
    <property type="entry name" value="HTH_3"/>
    <property type="match status" value="1"/>
</dbReference>
<dbReference type="SUPFAM" id="SSF47413">
    <property type="entry name" value="lambda repressor-like DNA-binding domains"/>
    <property type="match status" value="1"/>
</dbReference>
<keyword evidence="4" id="KW-1185">Reference proteome</keyword>
<comment type="caution">
    <text evidence="3">The sequence shown here is derived from an EMBL/GenBank/DDBJ whole genome shotgun (WGS) entry which is preliminary data.</text>
</comment>
<evidence type="ECO:0000313" key="3">
    <source>
        <dbReference type="EMBL" id="MFD2834522.1"/>
    </source>
</evidence>
<proteinExistence type="predicted"/>
<dbReference type="PROSITE" id="PS50943">
    <property type="entry name" value="HTH_CROC1"/>
    <property type="match status" value="1"/>
</dbReference>
<dbReference type="InterPro" id="IPR010982">
    <property type="entry name" value="Lambda_DNA-bd_dom_sf"/>
</dbReference>
<evidence type="ECO:0000259" key="2">
    <source>
        <dbReference type="PROSITE" id="PS50943"/>
    </source>
</evidence>
<dbReference type="EMBL" id="JBHUOJ010000032">
    <property type="protein sequence ID" value="MFD2834522.1"/>
    <property type="molecule type" value="Genomic_DNA"/>
</dbReference>
<dbReference type="CDD" id="cd00093">
    <property type="entry name" value="HTH_XRE"/>
    <property type="match status" value="1"/>
</dbReference>
<protein>
    <submittedName>
        <fullName evidence="3">Helix-turn-helix domain-containing protein</fullName>
    </submittedName>
</protein>
<reference evidence="4" key="1">
    <citation type="journal article" date="2019" name="Int. J. Syst. Evol. Microbiol.">
        <title>The Global Catalogue of Microorganisms (GCM) 10K type strain sequencing project: providing services to taxonomists for standard genome sequencing and annotation.</title>
        <authorList>
            <consortium name="The Broad Institute Genomics Platform"/>
            <consortium name="The Broad Institute Genome Sequencing Center for Infectious Disease"/>
            <person name="Wu L."/>
            <person name="Ma J."/>
        </authorList>
    </citation>
    <scope>NUCLEOTIDE SEQUENCE [LARGE SCALE GENOMIC DNA]</scope>
    <source>
        <strain evidence="4">KCTC 52925</strain>
    </source>
</reference>
<dbReference type="InterPro" id="IPR001387">
    <property type="entry name" value="Cro/C1-type_HTH"/>
</dbReference>
<name>A0ABW5X7N0_9FLAO</name>
<dbReference type="SMART" id="SM00530">
    <property type="entry name" value="HTH_XRE"/>
    <property type="match status" value="1"/>
</dbReference>
<dbReference type="RefSeq" id="WP_251738854.1">
    <property type="nucleotide sequence ID" value="NZ_JBHUOJ010000032.1"/>
</dbReference>
<sequence>MSIGNNIAIIRILKGFKQDALARTLGLNQTSISALEKRNEINENLLINIAEALEVTASFIKNFDRAKMFKVINNPDKQVFPLSEQEDIAMNLEAKIIELYKRLLACEKEKFRKAIN</sequence>
<evidence type="ECO:0000313" key="4">
    <source>
        <dbReference type="Proteomes" id="UP001597438"/>
    </source>
</evidence>
<gene>
    <name evidence="3" type="ORF">ACFSYS_14620</name>
</gene>
<dbReference type="Gene3D" id="1.10.260.40">
    <property type="entry name" value="lambda repressor-like DNA-binding domains"/>
    <property type="match status" value="1"/>
</dbReference>
<dbReference type="Proteomes" id="UP001597438">
    <property type="component" value="Unassembled WGS sequence"/>
</dbReference>
<organism evidence="3 4">
    <name type="scientific">Christiangramia antarctica</name>
    <dbReference type="NCBI Taxonomy" id="2058158"/>
    <lineage>
        <taxon>Bacteria</taxon>
        <taxon>Pseudomonadati</taxon>
        <taxon>Bacteroidota</taxon>
        <taxon>Flavobacteriia</taxon>
        <taxon>Flavobacteriales</taxon>
        <taxon>Flavobacteriaceae</taxon>
        <taxon>Christiangramia</taxon>
    </lineage>
</organism>